<comment type="caution">
    <text evidence="1">The sequence shown here is derived from an EMBL/GenBank/DDBJ whole genome shotgun (WGS) entry which is preliminary data.</text>
</comment>
<proteinExistence type="predicted"/>
<dbReference type="Proteomes" id="UP000297014">
    <property type="component" value="Unassembled WGS sequence"/>
</dbReference>
<evidence type="ECO:0000313" key="1">
    <source>
        <dbReference type="EMBL" id="THG88581.1"/>
    </source>
</evidence>
<gene>
    <name evidence="1" type="ORF">AJ85_02250</name>
</gene>
<evidence type="ECO:0000313" key="2">
    <source>
        <dbReference type="Proteomes" id="UP000297014"/>
    </source>
</evidence>
<dbReference type="AlphaFoldDB" id="A0A4S4JU15"/>
<name>A0A4S4JU15_ALKAL</name>
<organism evidence="1 2">
    <name type="scientific">Alkalihalobacillus alcalophilus ATCC 27647 = CGMCC 1.3604</name>
    <dbReference type="NCBI Taxonomy" id="1218173"/>
    <lineage>
        <taxon>Bacteria</taxon>
        <taxon>Bacillati</taxon>
        <taxon>Bacillota</taxon>
        <taxon>Bacilli</taxon>
        <taxon>Bacillales</taxon>
        <taxon>Bacillaceae</taxon>
        <taxon>Alkalihalobacillus</taxon>
    </lineage>
</organism>
<protein>
    <submittedName>
        <fullName evidence="1">Uncharacterized protein</fullName>
    </submittedName>
</protein>
<reference evidence="1 2" key="1">
    <citation type="submission" date="2014-01" db="EMBL/GenBank/DDBJ databases">
        <title>Draft genome sequencing of Bacillus alcalophilus CGMCC 1.3604.</title>
        <authorList>
            <person name="Yang J."/>
            <person name="Diao L."/>
            <person name="Yang S."/>
        </authorList>
    </citation>
    <scope>NUCLEOTIDE SEQUENCE [LARGE SCALE GENOMIC DNA]</scope>
    <source>
        <strain evidence="1 2">CGMCC 1.3604</strain>
    </source>
</reference>
<sequence length="39" mass="4299">MSRVQKTWISNETSVITGLRYEKVGIGNEKVGMAELGSE</sequence>
<dbReference type="EMBL" id="JALP01000363">
    <property type="protein sequence ID" value="THG88581.1"/>
    <property type="molecule type" value="Genomic_DNA"/>
</dbReference>
<accession>A0A4S4JU15</accession>